<keyword evidence="2" id="KW-0540">Nuclease</keyword>
<dbReference type="InterPro" id="IPR012296">
    <property type="entry name" value="Nuclease_put_TT1808"/>
</dbReference>
<name>A0A7W8VD68_9ACTN</name>
<dbReference type="PANTHER" id="PTHR35400:SF3">
    <property type="entry name" value="SLL1072 PROTEIN"/>
    <property type="match status" value="1"/>
</dbReference>
<feature type="domain" description="Putative restriction endonuclease" evidence="1">
    <location>
        <begin position="35"/>
        <end position="194"/>
    </location>
</feature>
<proteinExistence type="predicted"/>
<accession>A0A7W8VD68</accession>
<evidence type="ECO:0000313" key="2">
    <source>
        <dbReference type="EMBL" id="MBB5431710.1"/>
    </source>
</evidence>
<dbReference type="CDD" id="cd06260">
    <property type="entry name" value="DUF820-like"/>
    <property type="match status" value="1"/>
</dbReference>
<dbReference type="Proteomes" id="UP000572635">
    <property type="component" value="Unassembled WGS sequence"/>
</dbReference>
<dbReference type="InterPro" id="IPR008538">
    <property type="entry name" value="Uma2"/>
</dbReference>
<dbReference type="SUPFAM" id="SSF52980">
    <property type="entry name" value="Restriction endonuclease-like"/>
    <property type="match status" value="1"/>
</dbReference>
<keyword evidence="2" id="KW-0255">Endonuclease</keyword>
<reference evidence="2 3" key="1">
    <citation type="submission" date="2020-08" db="EMBL/GenBank/DDBJ databases">
        <title>Sequencing the genomes of 1000 actinobacteria strains.</title>
        <authorList>
            <person name="Klenk H.-P."/>
        </authorList>
    </citation>
    <scope>NUCLEOTIDE SEQUENCE [LARGE SCALE GENOMIC DNA]</scope>
    <source>
        <strain evidence="2 3">DSM 44551</strain>
    </source>
</reference>
<sequence length="204" mass="22189">MSVTAPERRRSSEAVFGPAEDSSLRVAAQKTAELLPDGYRVEILGGNIVVSPTPTNKHNGVIRRVLLQLENQLPESRITLQTTSVGWAGEDDDIVIPDLVILPVEAEDDDVWLNSPDVIDFALEVVSRGNSMIDTKIKPGVYAGMAIPVYLILDPRDGAITCYSDPRGGTYRSVHHWKFGDTVVLPAPLKDVEIETGGLPRYGG</sequence>
<dbReference type="InterPro" id="IPR011335">
    <property type="entry name" value="Restrct_endonuc-II-like"/>
</dbReference>
<organism evidence="2 3">
    <name type="scientific">Nocardiopsis composta</name>
    <dbReference type="NCBI Taxonomy" id="157465"/>
    <lineage>
        <taxon>Bacteria</taxon>
        <taxon>Bacillati</taxon>
        <taxon>Actinomycetota</taxon>
        <taxon>Actinomycetes</taxon>
        <taxon>Streptosporangiales</taxon>
        <taxon>Nocardiopsidaceae</taxon>
        <taxon>Nocardiopsis</taxon>
    </lineage>
</organism>
<dbReference type="RefSeq" id="WP_184391379.1">
    <property type="nucleotide sequence ID" value="NZ_BAAAJD010000159.1"/>
</dbReference>
<dbReference type="Pfam" id="PF05685">
    <property type="entry name" value="Uma2"/>
    <property type="match status" value="1"/>
</dbReference>
<evidence type="ECO:0000313" key="3">
    <source>
        <dbReference type="Proteomes" id="UP000572635"/>
    </source>
</evidence>
<keyword evidence="3" id="KW-1185">Reference proteome</keyword>
<dbReference type="GO" id="GO:0004519">
    <property type="term" value="F:endonuclease activity"/>
    <property type="evidence" value="ECO:0007669"/>
    <property type="project" value="UniProtKB-KW"/>
</dbReference>
<dbReference type="Gene3D" id="3.90.1570.10">
    <property type="entry name" value="tt1808, chain A"/>
    <property type="match status" value="1"/>
</dbReference>
<evidence type="ECO:0000259" key="1">
    <source>
        <dbReference type="Pfam" id="PF05685"/>
    </source>
</evidence>
<protein>
    <submittedName>
        <fullName evidence="2">Uma2 family endonuclease</fullName>
    </submittedName>
</protein>
<dbReference type="EMBL" id="JACHDB010000001">
    <property type="protein sequence ID" value="MBB5431710.1"/>
    <property type="molecule type" value="Genomic_DNA"/>
</dbReference>
<gene>
    <name evidence="2" type="ORF">HDA36_001794</name>
</gene>
<dbReference type="PANTHER" id="PTHR35400">
    <property type="entry name" value="SLR1083 PROTEIN"/>
    <property type="match status" value="1"/>
</dbReference>
<dbReference type="AlphaFoldDB" id="A0A7W8VD68"/>
<comment type="caution">
    <text evidence="2">The sequence shown here is derived from an EMBL/GenBank/DDBJ whole genome shotgun (WGS) entry which is preliminary data.</text>
</comment>
<keyword evidence="2" id="KW-0378">Hydrolase</keyword>